<keyword evidence="20" id="KW-1185">Reference proteome</keyword>
<keyword evidence="8 16" id="KW-0862">Zinc</keyword>
<dbReference type="InterPro" id="IPR036217">
    <property type="entry name" value="MethylDNA_cys_MeTrfase_DNAb"/>
</dbReference>
<keyword evidence="9" id="KW-0805">Transcription regulation</keyword>
<evidence type="ECO:0000313" key="19">
    <source>
        <dbReference type="EMBL" id="AOU96935.1"/>
    </source>
</evidence>
<gene>
    <name evidence="19" type="ORF">BI364_01955</name>
</gene>
<dbReference type="SUPFAM" id="SSF57884">
    <property type="entry name" value="Ada DNA repair protein, N-terminal domain (N-Ada 10)"/>
    <property type="match status" value="1"/>
</dbReference>
<dbReference type="InterPro" id="IPR018062">
    <property type="entry name" value="HTH_AraC-typ_CS"/>
</dbReference>
<protein>
    <recommendedName>
        <fullName evidence="3">methylated-DNA--[protein]-cysteine S-methyltransferase</fullName>
        <ecNumber evidence="3">2.1.1.63</ecNumber>
    </recommendedName>
</protein>
<keyword evidence="5 19" id="KW-0808">Transferase</keyword>
<dbReference type="PANTHER" id="PTHR10815">
    <property type="entry name" value="METHYLATED-DNA--PROTEIN-CYSTEINE METHYLTRANSFERASE"/>
    <property type="match status" value="1"/>
</dbReference>
<dbReference type="InterPro" id="IPR001497">
    <property type="entry name" value="MethylDNA_cys_MeTrfase_AS"/>
</dbReference>
<keyword evidence="7" id="KW-0227">DNA damage</keyword>
<dbReference type="GO" id="GO:0006281">
    <property type="term" value="P:DNA repair"/>
    <property type="evidence" value="ECO:0007669"/>
    <property type="project" value="UniProtKB-KW"/>
</dbReference>
<evidence type="ECO:0000256" key="15">
    <source>
        <dbReference type="PIRSR" id="PIRSR000409-1"/>
    </source>
</evidence>
<dbReference type="GO" id="GO:0003908">
    <property type="term" value="F:methylated-DNA-[protein]-cysteine S-methyltransferase activity"/>
    <property type="evidence" value="ECO:0007669"/>
    <property type="project" value="UniProtKB-EC"/>
</dbReference>
<dbReference type="GO" id="GO:0008270">
    <property type="term" value="F:zinc ion binding"/>
    <property type="evidence" value="ECO:0007669"/>
    <property type="project" value="InterPro"/>
</dbReference>
<keyword evidence="12" id="KW-0804">Transcription</keyword>
<dbReference type="SUPFAM" id="SSF46689">
    <property type="entry name" value="Homeodomain-like"/>
    <property type="match status" value="1"/>
</dbReference>
<dbReference type="RefSeq" id="WP_070077327.1">
    <property type="nucleotide sequence ID" value="NZ_CP017415.1"/>
</dbReference>
<evidence type="ECO:0000256" key="3">
    <source>
        <dbReference type="ARBA" id="ARBA00011918"/>
    </source>
</evidence>
<dbReference type="Gene3D" id="1.10.10.10">
    <property type="entry name" value="Winged helix-like DNA-binding domain superfamily/Winged helix DNA-binding domain"/>
    <property type="match status" value="1"/>
</dbReference>
<dbReference type="InterPro" id="IPR036631">
    <property type="entry name" value="MGMT_N_sf"/>
</dbReference>
<dbReference type="InterPro" id="IPR036388">
    <property type="entry name" value="WH-like_DNA-bd_sf"/>
</dbReference>
<feature type="compositionally biased region" description="Acidic residues" evidence="17">
    <location>
        <begin position="353"/>
        <end position="364"/>
    </location>
</feature>
<dbReference type="GO" id="GO:0003700">
    <property type="term" value="F:DNA-binding transcription factor activity"/>
    <property type="evidence" value="ECO:0007669"/>
    <property type="project" value="InterPro"/>
</dbReference>
<dbReference type="InterPro" id="IPR035451">
    <property type="entry name" value="Ada-like_dom_sf"/>
</dbReference>
<feature type="active site" description="Nucleophile; methyl group acceptor from methylphosphotriester" evidence="15">
    <location>
        <position position="41"/>
    </location>
</feature>
<feature type="binding site" evidence="16">
    <location>
        <position position="75"/>
    </location>
    <ligand>
        <name>Zn(2+)</name>
        <dbReference type="ChEBI" id="CHEBI:29105"/>
    </ligand>
</feature>
<evidence type="ECO:0000256" key="4">
    <source>
        <dbReference type="ARBA" id="ARBA00022603"/>
    </source>
</evidence>
<keyword evidence="11" id="KW-0010">Activator</keyword>
<feature type="binding site" evidence="16">
    <location>
        <position position="72"/>
    </location>
    <ligand>
        <name>Zn(2+)</name>
        <dbReference type="ChEBI" id="CHEBI:29105"/>
    </ligand>
</feature>
<reference evidence="20" key="1">
    <citation type="submission" date="2016-09" db="EMBL/GenBank/DDBJ databases">
        <title>Acidihalobacter prosperus F5.</title>
        <authorList>
            <person name="Khaleque H.N."/>
            <person name="Ramsay J.P."/>
            <person name="Kaksonen A.H."/>
            <person name="Boxall N.J."/>
            <person name="Watkin E.L.J."/>
        </authorList>
    </citation>
    <scope>NUCLEOTIDE SEQUENCE [LARGE SCALE GENOMIC DNA]</scope>
    <source>
        <strain evidence="20">F5</strain>
    </source>
</reference>
<dbReference type="Gene3D" id="3.30.160.70">
    <property type="entry name" value="Methylated DNA-protein cysteine methyltransferase domain"/>
    <property type="match status" value="1"/>
</dbReference>
<dbReference type="InterPro" id="IPR004026">
    <property type="entry name" value="Ada_DNA_repair_Zn-bd"/>
</dbReference>
<keyword evidence="13" id="KW-0234">DNA repair</keyword>
<comment type="catalytic activity">
    <reaction evidence="14">
        <text>a 6-O-methyl-2'-deoxyguanosine in DNA + L-cysteinyl-[protein] = S-methyl-L-cysteinyl-[protein] + a 2'-deoxyguanosine in DNA</text>
        <dbReference type="Rhea" id="RHEA:24000"/>
        <dbReference type="Rhea" id="RHEA-COMP:10131"/>
        <dbReference type="Rhea" id="RHEA-COMP:10132"/>
        <dbReference type="Rhea" id="RHEA-COMP:11367"/>
        <dbReference type="Rhea" id="RHEA-COMP:11368"/>
        <dbReference type="ChEBI" id="CHEBI:29950"/>
        <dbReference type="ChEBI" id="CHEBI:82612"/>
        <dbReference type="ChEBI" id="CHEBI:85445"/>
        <dbReference type="ChEBI" id="CHEBI:85448"/>
        <dbReference type="EC" id="2.1.1.63"/>
    </reaction>
</comment>
<dbReference type="SUPFAM" id="SSF46767">
    <property type="entry name" value="Methylated DNA-protein cysteine methyltransferase, C-terminal domain"/>
    <property type="match status" value="1"/>
</dbReference>
<dbReference type="EMBL" id="CP017415">
    <property type="protein sequence ID" value="AOU96935.1"/>
    <property type="molecule type" value="Genomic_DNA"/>
</dbReference>
<evidence type="ECO:0000256" key="11">
    <source>
        <dbReference type="ARBA" id="ARBA00023159"/>
    </source>
</evidence>
<keyword evidence="4 19" id="KW-0489">Methyltransferase</keyword>
<organism evidence="19 20">
    <name type="scientific">Acidihalobacter yilgarnensis</name>
    <dbReference type="NCBI Taxonomy" id="2819280"/>
    <lineage>
        <taxon>Bacteria</taxon>
        <taxon>Pseudomonadati</taxon>
        <taxon>Pseudomonadota</taxon>
        <taxon>Gammaproteobacteria</taxon>
        <taxon>Chromatiales</taxon>
        <taxon>Ectothiorhodospiraceae</taxon>
        <taxon>Acidihalobacter</taxon>
    </lineage>
</organism>
<dbReference type="NCBIfam" id="NF011964">
    <property type="entry name" value="PRK15435.1"/>
    <property type="match status" value="1"/>
</dbReference>
<dbReference type="InterPro" id="IPR014048">
    <property type="entry name" value="MethylDNA_cys_MeTrfase_DNA-bd"/>
</dbReference>
<keyword evidence="10" id="KW-0238">DNA-binding</keyword>
<dbReference type="PROSITE" id="PS01124">
    <property type="entry name" value="HTH_ARAC_FAMILY_2"/>
    <property type="match status" value="1"/>
</dbReference>
<dbReference type="InterPro" id="IPR016221">
    <property type="entry name" value="Bifunct_regulatory_prot_Ada"/>
</dbReference>
<evidence type="ECO:0000256" key="1">
    <source>
        <dbReference type="ARBA" id="ARBA00001286"/>
    </source>
</evidence>
<dbReference type="Gene3D" id="1.10.10.60">
    <property type="entry name" value="Homeodomain-like"/>
    <property type="match status" value="1"/>
</dbReference>
<evidence type="ECO:0000256" key="16">
    <source>
        <dbReference type="PIRSR" id="PIRSR000409-3"/>
    </source>
</evidence>
<comment type="catalytic activity">
    <reaction evidence="1">
        <text>a 4-O-methyl-thymidine in DNA + L-cysteinyl-[protein] = a thymidine in DNA + S-methyl-L-cysteinyl-[protein]</text>
        <dbReference type="Rhea" id="RHEA:53428"/>
        <dbReference type="Rhea" id="RHEA-COMP:10131"/>
        <dbReference type="Rhea" id="RHEA-COMP:10132"/>
        <dbReference type="Rhea" id="RHEA-COMP:13555"/>
        <dbReference type="Rhea" id="RHEA-COMP:13556"/>
        <dbReference type="ChEBI" id="CHEBI:29950"/>
        <dbReference type="ChEBI" id="CHEBI:82612"/>
        <dbReference type="ChEBI" id="CHEBI:137386"/>
        <dbReference type="ChEBI" id="CHEBI:137387"/>
        <dbReference type="EC" id="2.1.1.63"/>
    </reaction>
</comment>
<dbReference type="Proteomes" id="UP000095401">
    <property type="component" value="Chromosome"/>
</dbReference>
<dbReference type="AlphaFoldDB" id="A0A1D8IKE5"/>
<dbReference type="NCBIfam" id="TIGR00589">
    <property type="entry name" value="ogt"/>
    <property type="match status" value="1"/>
</dbReference>
<sequence length="376" mass="40140">MPDKETDVEALIEARWSAVMARDHLADGRFVYAVRTTGIFCRPGCPSRRPARRNVCFFETAQAALAAGFRSCLRCRPLDALENPVDDSVARACRLIEASEAPPSLDELAAAVGLSPGYLHRRFKAGMGMTPKAYGAALKIRRLASALSSGVKVSDAIYAAGYAASSRAYEAAAGGLGMAPSVYRRGGEGESIRYAVAACSLGWLAVAATGRGVVAIELSDDADALREALGRRFPKARLVEASTALARWLDAVVAHIEAPGALLDLPLDVRGTAFQLRVWRELQAIPAGTTISYATLARRLGRPKAVRAVAGACAANPLAVVIPCHRVVAADGKLRGYRWGLTRKARLLAREAGEDETDEEEDDLVQILRLPAPPRP</sequence>
<evidence type="ECO:0000256" key="14">
    <source>
        <dbReference type="ARBA" id="ARBA00049348"/>
    </source>
</evidence>
<proteinExistence type="inferred from homology"/>
<evidence type="ECO:0000256" key="9">
    <source>
        <dbReference type="ARBA" id="ARBA00023015"/>
    </source>
</evidence>
<dbReference type="Pfam" id="PF12833">
    <property type="entry name" value="HTH_18"/>
    <property type="match status" value="1"/>
</dbReference>
<accession>A0A1D8IKE5</accession>
<feature type="binding site" evidence="16">
    <location>
        <position position="41"/>
    </location>
    <ligand>
        <name>Zn(2+)</name>
        <dbReference type="ChEBI" id="CHEBI:29105"/>
    </ligand>
</feature>
<dbReference type="FunFam" id="1.10.10.10:FF:000214">
    <property type="entry name" value="Methylated-DNA--protein-cysteine methyltransferase"/>
    <property type="match status" value="1"/>
</dbReference>
<comment type="cofactor">
    <cofactor evidence="16">
        <name>Zn(2+)</name>
        <dbReference type="ChEBI" id="CHEBI:29105"/>
    </cofactor>
    <text evidence="16">Binds 1 zinc ion per subunit.</text>
</comment>
<keyword evidence="6 16" id="KW-0479">Metal-binding</keyword>
<dbReference type="SMART" id="SM00342">
    <property type="entry name" value="HTH_ARAC"/>
    <property type="match status" value="1"/>
</dbReference>
<evidence type="ECO:0000256" key="12">
    <source>
        <dbReference type="ARBA" id="ARBA00023163"/>
    </source>
</evidence>
<dbReference type="SUPFAM" id="SSF53155">
    <property type="entry name" value="Methylated DNA-protein cysteine methyltransferase domain"/>
    <property type="match status" value="1"/>
</dbReference>
<dbReference type="GO" id="GO:0032259">
    <property type="term" value="P:methylation"/>
    <property type="evidence" value="ECO:0007669"/>
    <property type="project" value="UniProtKB-KW"/>
</dbReference>
<dbReference type="PIRSF" id="PIRSF000409">
    <property type="entry name" value="Ada"/>
    <property type="match status" value="1"/>
</dbReference>
<dbReference type="PROSITE" id="PS00374">
    <property type="entry name" value="MGMT"/>
    <property type="match status" value="1"/>
</dbReference>
<evidence type="ECO:0000256" key="7">
    <source>
        <dbReference type="ARBA" id="ARBA00022763"/>
    </source>
</evidence>
<dbReference type="GO" id="GO:0043565">
    <property type="term" value="F:sequence-specific DNA binding"/>
    <property type="evidence" value="ECO:0007669"/>
    <property type="project" value="InterPro"/>
</dbReference>
<evidence type="ECO:0000256" key="6">
    <source>
        <dbReference type="ARBA" id="ARBA00022723"/>
    </source>
</evidence>
<dbReference type="PROSITE" id="PS00041">
    <property type="entry name" value="HTH_ARAC_FAMILY_1"/>
    <property type="match status" value="1"/>
</dbReference>
<dbReference type="Pfam" id="PF02805">
    <property type="entry name" value="Ada_Zn_binding"/>
    <property type="match status" value="1"/>
</dbReference>
<evidence type="ECO:0000256" key="17">
    <source>
        <dbReference type="SAM" id="MobiDB-lite"/>
    </source>
</evidence>
<evidence type="ECO:0000256" key="5">
    <source>
        <dbReference type="ARBA" id="ARBA00022679"/>
    </source>
</evidence>
<evidence type="ECO:0000256" key="10">
    <source>
        <dbReference type="ARBA" id="ARBA00023125"/>
    </source>
</evidence>
<dbReference type="CDD" id="cd06445">
    <property type="entry name" value="ATase"/>
    <property type="match status" value="1"/>
</dbReference>
<feature type="active site" description="Nucleophile; methyl group acceptor from either O6-methylguanine or O4-methylthymine" evidence="15">
    <location>
        <position position="324"/>
    </location>
</feature>
<dbReference type="InterPro" id="IPR009057">
    <property type="entry name" value="Homeodomain-like_sf"/>
</dbReference>
<comment type="similarity">
    <text evidence="2">Belongs to the MGMT family.</text>
</comment>
<evidence type="ECO:0000256" key="13">
    <source>
        <dbReference type="ARBA" id="ARBA00023204"/>
    </source>
</evidence>
<dbReference type="EC" id="2.1.1.63" evidence="3"/>
<dbReference type="Pfam" id="PF01035">
    <property type="entry name" value="DNA_binding_1"/>
    <property type="match status" value="1"/>
</dbReference>
<name>A0A1D8IKE5_9GAMM</name>
<evidence type="ECO:0000256" key="2">
    <source>
        <dbReference type="ARBA" id="ARBA00008711"/>
    </source>
</evidence>
<feature type="region of interest" description="Disordered" evidence="17">
    <location>
        <begin position="351"/>
        <end position="376"/>
    </location>
</feature>
<evidence type="ECO:0000256" key="8">
    <source>
        <dbReference type="ARBA" id="ARBA00022833"/>
    </source>
</evidence>
<dbReference type="PANTHER" id="PTHR10815:SF14">
    <property type="entry name" value="BIFUNCTIONAL TRANSCRIPTIONAL ACTIVATOR_DNA REPAIR ENZYME ADA"/>
    <property type="match status" value="1"/>
</dbReference>
<feature type="domain" description="HTH araC/xylS-type" evidence="18">
    <location>
        <begin position="90"/>
        <end position="186"/>
    </location>
</feature>
<dbReference type="Gene3D" id="3.40.10.10">
    <property type="entry name" value="DNA Methylphosphotriester Repair Domain"/>
    <property type="match status" value="1"/>
</dbReference>
<feature type="binding site" evidence="16">
    <location>
        <position position="45"/>
    </location>
    <ligand>
        <name>Zn(2+)</name>
        <dbReference type="ChEBI" id="CHEBI:29105"/>
    </ligand>
</feature>
<dbReference type="KEGG" id="aprs:BI364_01955"/>
<dbReference type="InterPro" id="IPR018060">
    <property type="entry name" value="HTH_AraC"/>
</dbReference>
<evidence type="ECO:0000313" key="20">
    <source>
        <dbReference type="Proteomes" id="UP000095401"/>
    </source>
</evidence>
<evidence type="ECO:0000259" key="18">
    <source>
        <dbReference type="PROSITE" id="PS01124"/>
    </source>
</evidence>